<evidence type="ECO:0000256" key="4">
    <source>
        <dbReference type="ARBA" id="ARBA00022801"/>
    </source>
</evidence>
<dbReference type="EC" id="3.1.4.4" evidence="3"/>
<keyword evidence="4" id="KW-0378">Hydrolase</keyword>
<evidence type="ECO:0000256" key="3">
    <source>
        <dbReference type="ARBA" id="ARBA00012027"/>
    </source>
</evidence>
<dbReference type="InterPro" id="IPR051406">
    <property type="entry name" value="PLD_domain"/>
</dbReference>
<dbReference type="OrthoDB" id="1792714at2"/>
<keyword evidence="6" id="KW-0443">Lipid metabolism</keyword>
<evidence type="ECO:0000313" key="9">
    <source>
        <dbReference type="Proteomes" id="UP000010847"/>
    </source>
</evidence>
<keyword evidence="9" id="KW-1185">Reference proteome</keyword>
<dbReference type="GO" id="GO:0016042">
    <property type="term" value="P:lipid catabolic process"/>
    <property type="evidence" value="ECO:0007669"/>
    <property type="project" value="UniProtKB-KW"/>
</dbReference>
<dbReference type="Gene3D" id="3.30.870.10">
    <property type="entry name" value="Endonuclease Chain A"/>
    <property type="match status" value="2"/>
</dbReference>
<dbReference type="EMBL" id="CP007032">
    <property type="protein sequence ID" value="AHF06761.1"/>
    <property type="molecule type" value="Genomic_DNA"/>
</dbReference>
<organism evidence="8 9">
    <name type="scientific">Desulfitobacterium metallireducens DSM 15288</name>
    <dbReference type="NCBI Taxonomy" id="871968"/>
    <lineage>
        <taxon>Bacteria</taxon>
        <taxon>Bacillati</taxon>
        <taxon>Bacillota</taxon>
        <taxon>Clostridia</taxon>
        <taxon>Eubacteriales</taxon>
        <taxon>Desulfitobacteriaceae</taxon>
        <taxon>Desulfitobacterium</taxon>
    </lineage>
</organism>
<evidence type="ECO:0000256" key="1">
    <source>
        <dbReference type="ARBA" id="ARBA00000798"/>
    </source>
</evidence>
<dbReference type="GO" id="GO:0004630">
    <property type="term" value="F:phospholipase D activity"/>
    <property type="evidence" value="ECO:0007669"/>
    <property type="project" value="UniProtKB-EC"/>
</dbReference>
<evidence type="ECO:0000256" key="6">
    <source>
        <dbReference type="ARBA" id="ARBA00023098"/>
    </source>
</evidence>
<sequence length="341" mass="38384">MFRKFRNIFLVFICIPLILTGCSFDYHQLLKKKDVPVSNLSADSVLLTNDVIYNQTVDLITNAKKTIYVEQGLFTDQRLSQLLIAKSKSGLDVRVLMDQFHSSNKATLTEFKNNQVSAQFYPARKGQYNRLKLLIVDSSQAIIYSNYWDSESWNAANMAIILNGKSAWKLANVYNRDWEFTTTLTLDVPKTTTLNDDNITPATNANIKQQISAQITSSEHSIWAELTELTDQDTLQSLIDAASKGLDVRVILDENAKSTPGVLEKLKTAGVQVRFYQKKDNQPLGVNVGIFDGKSFIFSSAGWTHYTFVINHEMSITVPSPLATEKLVQKFDADWQSNSTS</sequence>
<evidence type="ECO:0000259" key="7">
    <source>
        <dbReference type="Pfam" id="PF13091"/>
    </source>
</evidence>
<evidence type="ECO:0000256" key="2">
    <source>
        <dbReference type="ARBA" id="ARBA00008664"/>
    </source>
</evidence>
<dbReference type="HOGENOM" id="CLU_808291_0_0_9"/>
<dbReference type="PROSITE" id="PS51257">
    <property type="entry name" value="PROKAR_LIPOPROTEIN"/>
    <property type="match status" value="1"/>
</dbReference>
<dbReference type="KEGG" id="dmt:DESME_06575"/>
<proteinExistence type="inferred from homology"/>
<keyword evidence="5" id="KW-0442">Lipid degradation</keyword>
<name>W0ECH6_9FIRM</name>
<comment type="catalytic activity">
    <reaction evidence="1">
        <text>a 1,2-diacyl-sn-glycero-3-phosphocholine + H2O = a 1,2-diacyl-sn-glycero-3-phosphate + choline + H(+)</text>
        <dbReference type="Rhea" id="RHEA:14445"/>
        <dbReference type="ChEBI" id="CHEBI:15354"/>
        <dbReference type="ChEBI" id="CHEBI:15377"/>
        <dbReference type="ChEBI" id="CHEBI:15378"/>
        <dbReference type="ChEBI" id="CHEBI:57643"/>
        <dbReference type="ChEBI" id="CHEBI:58608"/>
        <dbReference type="EC" id="3.1.4.4"/>
    </reaction>
</comment>
<feature type="domain" description="Phospholipase D-like" evidence="7">
    <location>
        <begin position="58"/>
        <end position="178"/>
    </location>
</feature>
<comment type="similarity">
    <text evidence="2">Belongs to the phospholipase D family.</text>
</comment>
<dbReference type="eggNOG" id="COG1502">
    <property type="taxonomic scope" value="Bacteria"/>
</dbReference>
<dbReference type="STRING" id="871968.DESME_06575"/>
<evidence type="ECO:0000256" key="5">
    <source>
        <dbReference type="ARBA" id="ARBA00022963"/>
    </source>
</evidence>
<dbReference type="GO" id="GO:0016891">
    <property type="term" value="F:RNA endonuclease activity producing 5'-phosphomonoesters, hydrolytic mechanism"/>
    <property type="evidence" value="ECO:0007669"/>
    <property type="project" value="TreeGrafter"/>
</dbReference>
<dbReference type="SUPFAM" id="SSF56024">
    <property type="entry name" value="Phospholipase D/nuclease"/>
    <property type="match status" value="2"/>
</dbReference>
<protein>
    <recommendedName>
        <fullName evidence="3">phospholipase D</fullName>
        <ecNumber evidence="3">3.1.4.4</ecNumber>
    </recommendedName>
</protein>
<reference evidence="8 9" key="1">
    <citation type="submission" date="2013-12" db="EMBL/GenBank/DDBJ databases">
        <authorList>
            <consortium name="DOE Joint Genome Institute"/>
            <person name="Smidt H."/>
            <person name="Huntemann M."/>
            <person name="Han J."/>
            <person name="Chen A."/>
            <person name="Kyrpides N."/>
            <person name="Mavromatis K."/>
            <person name="Markowitz V."/>
            <person name="Palaniappan K."/>
            <person name="Ivanova N."/>
            <person name="Schaumberg A."/>
            <person name="Pati A."/>
            <person name="Liolios K."/>
            <person name="Nordberg H.P."/>
            <person name="Cantor M.N."/>
            <person name="Hua S.X."/>
            <person name="Woyke T."/>
        </authorList>
    </citation>
    <scope>NUCLEOTIDE SEQUENCE [LARGE SCALE GENOMIC DNA]</scope>
    <source>
        <strain evidence="9">DSM 15288</strain>
    </source>
</reference>
<evidence type="ECO:0000313" key="8">
    <source>
        <dbReference type="EMBL" id="AHF06761.1"/>
    </source>
</evidence>
<dbReference type="PANTHER" id="PTHR43856:SF1">
    <property type="entry name" value="MITOCHONDRIAL CARDIOLIPIN HYDROLASE"/>
    <property type="match status" value="1"/>
</dbReference>
<dbReference type="InterPro" id="IPR025202">
    <property type="entry name" value="PLD-like_dom"/>
</dbReference>
<dbReference type="Pfam" id="PF13091">
    <property type="entry name" value="PLDc_2"/>
    <property type="match status" value="2"/>
</dbReference>
<accession>W0ECH6</accession>
<gene>
    <name evidence="8" type="ORF">DESME_06575</name>
</gene>
<feature type="domain" description="Phospholipase D-like" evidence="7">
    <location>
        <begin position="212"/>
        <end position="335"/>
    </location>
</feature>
<dbReference type="AlphaFoldDB" id="W0ECH6"/>
<dbReference type="PANTHER" id="PTHR43856">
    <property type="entry name" value="CARDIOLIPIN HYDROLASE"/>
    <property type="match status" value="1"/>
</dbReference>
<dbReference type="Proteomes" id="UP000010847">
    <property type="component" value="Chromosome"/>
</dbReference>